<evidence type="ECO:0000256" key="8">
    <source>
        <dbReference type="ARBA" id="ARBA00022741"/>
    </source>
</evidence>
<evidence type="ECO:0000256" key="5">
    <source>
        <dbReference type="ARBA" id="ARBA00022679"/>
    </source>
</evidence>
<keyword evidence="6" id="KW-0819">tRNA processing</keyword>
<dbReference type="InterPro" id="IPR006070">
    <property type="entry name" value="Sua5-like_dom"/>
</dbReference>
<dbReference type="PANTHER" id="PTHR17490:SF16">
    <property type="entry name" value="THREONYLCARBAMOYL-AMP SYNTHASE"/>
    <property type="match status" value="1"/>
</dbReference>
<dbReference type="Proteomes" id="UP000029641">
    <property type="component" value="Unassembled WGS sequence"/>
</dbReference>
<evidence type="ECO:0000313" key="17">
    <source>
        <dbReference type="Proteomes" id="UP000030184"/>
    </source>
</evidence>
<dbReference type="SUPFAM" id="SSF55821">
    <property type="entry name" value="YrdC/RibB"/>
    <property type="match status" value="1"/>
</dbReference>
<name>A0A090W7M3_9FLAO</name>
<sequence>MPNIHLETKNAVEALKAGELILFPTDSYWSIGCDANNNAAVEKLFTLKKSNSQRNITCFVADDRMLYRYVKQIPYAAQSIIEVADTPTTIIYDAPQNIASNLIPKDKTIAIRIPDDEFCYQLLRRFNGAIATSIAHADGETIPKSFKEIVPAILKDVAYVVNLQKEKICTTSASIIQISNSSIVKVLRK</sequence>
<keyword evidence="7" id="KW-0548">Nucleotidyltransferase</keyword>
<dbReference type="EMBL" id="BBNY01000008">
    <property type="protein sequence ID" value="GAL89324.1"/>
    <property type="molecule type" value="Genomic_DNA"/>
</dbReference>
<dbReference type="GO" id="GO:0005524">
    <property type="term" value="F:ATP binding"/>
    <property type="evidence" value="ECO:0007669"/>
    <property type="project" value="UniProtKB-KW"/>
</dbReference>
<dbReference type="AlphaFoldDB" id="A0A090W7M3"/>
<evidence type="ECO:0000313" key="14">
    <source>
        <dbReference type="EMBL" id="GAL72233.1"/>
    </source>
</evidence>
<evidence type="ECO:0000256" key="7">
    <source>
        <dbReference type="ARBA" id="ARBA00022695"/>
    </source>
</evidence>
<evidence type="ECO:0000313" key="16">
    <source>
        <dbReference type="Proteomes" id="UP000029646"/>
    </source>
</evidence>
<keyword evidence="8" id="KW-0547">Nucleotide-binding</keyword>
<evidence type="ECO:0000256" key="10">
    <source>
        <dbReference type="ARBA" id="ARBA00029774"/>
    </source>
</evidence>
<evidence type="ECO:0000313" key="15">
    <source>
        <dbReference type="EMBL" id="GAL89324.1"/>
    </source>
</evidence>
<dbReference type="Proteomes" id="UP000029646">
    <property type="component" value="Unassembled WGS sequence"/>
</dbReference>
<keyword evidence="9" id="KW-0067">ATP-binding</keyword>
<organism evidence="14 16">
    <name type="scientific">Jejuia pallidilutea</name>
    <dbReference type="NCBI Taxonomy" id="504487"/>
    <lineage>
        <taxon>Bacteria</taxon>
        <taxon>Pseudomonadati</taxon>
        <taxon>Bacteroidota</taxon>
        <taxon>Flavobacteriia</taxon>
        <taxon>Flavobacteriales</taxon>
        <taxon>Flavobacteriaceae</taxon>
        <taxon>Jejuia</taxon>
    </lineage>
</organism>
<comment type="catalytic activity">
    <reaction evidence="11">
        <text>L-threonine + hydrogencarbonate + ATP = L-threonylcarbamoyladenylate + diphosphate + H2O</text>
        <dbReference type="Rhea" id="RHEA:36407"/>
        <dbReference type="ChEBI" id="CHEBI:15377"/>
        <dbReference type="ChEBI" id="CHEBI:17544"/>
        <dbReference type="ChEBI" id="CHEBI:30616"/>
        <dbReference type="ChEBI" id="CHEBI:33019"/>
        <dbReference type="ChEBI" id="CHEBI:57926"/>
        <dbReference type="ChEBI" id="CHEBI:73682"/>
        <dbReference type="EC" id="2.7.7.87"/>
    </reaction>
</comment>
<evidence type="ECO:0000256" key="2">
    <source>
        <dbReference type="ARBA" id="ARBA00007663"/>
    </source>
</evidence>
<gene>
    <name evidence="13" type="ORF">JCM19301_2837</name>
    <name evidence="14" type="ORF">JCM19302_2150</name>
    <name evidence="15" type="ORF">JCM19538_1318</name>
</gene>
<reference evidence="17" key="1">
    <citation type="journal article" date="2014" name="Genome Announc.">
        <title>Draft Genome Sequence of Marine Flavobacterium Jejuia pallidilutea Strain 11shimoA1 and Pigmentation Mutants.</title>
        <authorList>
            <person name="Takatani N."/>
            <person name="Nakanishi M."/>
            <person name="Meirelles P."/>
            <person name="Mino S."/>
            <person name="Suda W."/>
            <person name="Oshima K."/>
            <person name="Hattori M."/>
            <person name="Ohkuma M."/>
            <person name="Hosokawa M."/>
            <person name="Miyashita K."/>
            <person name="Thompson F.L."/>
            <person name="Niwa A."/>
            <person name="Sawabe T."/>
            <person name="Sawabe T."/>
        </authorList>
    </citation>
    <scope>NUCLEOTIDE SEQUENCE [LARGE SCALE GENOMIC DNA]</scope>
    <source>
        <strain evidence="17">JCM 19538</strain>
    </source>
</reference>
<evidence type="ECO:0000259" key="12">
    <source>
        <dbReference type="PROSITE" id="PS51163"/>
    </source>
</evidence>
<dbReference type="GO" id="GO:0003725">
    <property type="term" value="F:double-stranded RNA binding"/>
    <property type="evidence" value="ECO:0007669"/>
    <property type="project" value="InterPro"/>
</dbReference>
<evidence type="ECO:0000256" key="11">
    <source>
        <dbReference type="ARBA" id="ARBA00048366"/>
    </source>
</evidence>
<keyword evidence="5" id="KW-0808">Transferase</keyword>
<feature type="domain" description="YrdC-like" evidence="12">
    <location>
        <begin position="5"/>
        <end position="189"/>
    </location>
</feature>
<evidence type="ECO:0000256" key="9">
    <source>
        <dbReference type="ARBA" id="ARBA00022840"/>
    </source>
</evidence>
<dbReference type="InterPro" id="IPR017945">
    <property type="entry name" value="DHBP_synth_RibB-like_a/b_dom"/>
</dbReference>
<dbReference type="PANTHER" id="PTHR17490">
    <property type="entry name" value="SUA5"/>
    <property type="match status" value="1"/>
</dbReference>
<dbReference type="STRING" id="504487.JCM19538_1318"/>
<comment type="caution">
    <text evidence="14">The sequence shown here is derived from an EMBL/GenBank/DDBJ whole genome shotgun (WGS) entry which is preliminary data.</text>
</comment>
<evidence type="ECO:0000313" key="13">
    <source>
        <dbReference type="EMBL" id="GAL67925.1"/>
    </source>
</evidence>
<dbReference type="Proteomes" id="UP000030184">
    <property type="component" value="Unassembled WGS sequence"/>
</dbReference>
<dbReference type="GO" id="GO:0008033">
    <property type="term" value="P:tRNA processing"/>
    <property type="evidence" value="ECO:0007669"/>
    <property type="project" value="UniProtKB-KW"/>
</dbReference>
<dbReference type="InterPro" id="IPR050156">
    <property type="entry name" value="TC-AMP_synthase_SUA5"/>
</dbReference>
<comment type="similarity">
    <text evidence="2">Belongs to the SUA5 family.</text>
</comment>
<evidence type="ECO:0000256" key="6">
    <source>
        <dbReference type="ARBA" id="ARBA00022694"/>
    </source>
</evidence>
<evidence type="ECO:0000256" key="4">
    <source>
        <dbReference type="ARBA" id="ARBA00022490"/>
    </source>
</evidence>
<keyword evidence="17" id="KW-1185">Reference proteome</keyword>
<dbReference type="PROSITE" id="PS51163">
    <property type="entry name" value="YRDC"/>
    <property type="match status" value="1"/>
</dbReference>
<dbReference type="Pfam" id="PF01300">
    <property type="entry name" value="Sua5_yciO_yrdC"/>
    <property type="match status" value="1"/>
</dbReference>
<dbReference type="Gene3D" id="3.90.870.10">
    <property type="entry name" value="DHBP synthase"/>
    <property type="match status" value="1"/>
</dbReference>
<dbReference type="GO" id="GO:0006450">
    <property type="term" value="P:regulation of translational fidelity"/>
    <property type="evidence" value="ECO:0007669"/>
    <property type="project" value="TreeGrafter"/>
</dbReference>
<comment type="subcellular location">
    <subcellularLocation>
        <location evidence="1">Cytoplasm</location>
    </subcellularLocation>
</comment>
<evidence type="ECO:0000256" key="3">
    <source>
        <dbReference type="ARBA" id="ARBA00012584"/>
    </source>
</evidence>
<dbReference type="GO" id="GO:0005737">
    <property type="term" value="C:cytoplasm"/>
    <property type="evidence" value="ECO:0007669"/>
    <property type="project" value="UniProtKB-SubCell"/>
</dbReference>
<proteinExistence type="inferred from homology"/>
<dbReference type="GO" id="GO:0000049">
    <property type="term" value="F:tRNA binding"/>
    <property type="evidence" value="ECO:0007669"/>
    <property type="project" value="TreeGrafter"/>
</dbReference>
<dbReference type="EMBL" id="BBNR01000014">
    <property type="protein sequence ID" value="GAL67925.1"/>
    <property type="molecule type" value="Genomic_DNA"/>
</dbReference>
<accession>A0A090W7M3</accession>
<dbReference type="EMBL" id="BBNS01000021">
    <property type="protein sequence ID" value="GAL72233.1"/>
    <property type="molecule type" value="Genomic_DNA"/>
</dbReference>
<dbReference type="EC" id="2.7.7.87" evidence="3"/>
<evidence type="ECO:0000256" key="1">
    <source>
        <dbReference type="ARBA" id="ARBA00004496"/>
    </source>
</evidence>
<keyword evidence="4" id="KW-0963">Cytoplasm</keyword>
<protein>
    <recommendedName>
        <fullName evidence="10">L-threonylcarbamoyladenylate synthase</fullName>
        <ecNumber evidence="3">2.7.7.87</ecNumber>
    </recommendedName>
    <alternativeName>
        <fullName evidence="10">L-threonylcarbamoyladenylate synthase</fullName>
    </alternativeName>
</protein>
<dbReference type="RefSeq" id="WP_042244646.1">
    <property type="nucleotide sequence ID" value="NZ_BBNR01000014.1"/>
</dbReference>
<dbReference type="GO" id="GO:0061710">
    <property type="term" value="F:L-threonylcarbamoyladenylate synthase"/>
    <property type="evidence" value="ECO:0007669"/>
    <property type="project" value="UniProtKB-EC"/>
</dbReference>
<dbReference type="eggNOG" id="COG0009">
    <property type="taxonomic scope" value="Bacteria"/>
</dbReference>